<evidence type="ECO:0000313" key="2">
    <source>
        <dbReference type="EMBL" id="CCA73377.1"/>
    </source>
</evidence>
<dbReference type="STRING" id="1109443.G4TPY4"/>
<keyword evidence="2" id="KW-0378">Hydrolase</keyword>
<dbReference type="EMBL" id="CAFZ01000220">
    <property type="protein sequence ID" value="CCA73377.1"/>
    <property type="molecule type" value="Genomic_DNA"/>
</dbReference>
<dbReference type="AlphaFoldDB" id="G4TPY4"/>
<proteinExistence type="predicted"/>
<dbReference type="InterPro" id="IPR036514">
    <property type="entry name" value="SGNH_hydro_sf"/>
</dbReference>
<evidence type="ECO:0000256" key="1">
    <source>
        <dbReference type="ARBA" id="ARBA00022729"/>
    </source>
</evidence>
<dbReference type="InParanoid" id="G4TPY4"/>
<dbReference type="SUPFAM" id="SSF52266">
    <property type="entry name" value="SGNH hydrolase"/>
    <property type="match status" value="1"/>
</dbReference>
<evidence type="ECO:0000313" key="3">
    <source>
        <dbReference type="Proteomes" id="UP000007148"/>
    </source>
</evidence>
<accession>G4TPY4</accession>
<dbReference type="InterPro" id="IPR001087">
    <property type="entry name" value="GDSL"/>
</dbReference>
<dbReference type="OrthoDB" id="1600564at2759"/>
<dbReference type="PANTHER" id="PTHR45642:SF139">
    <property type="entry name" value="SGNH HYDROLASE-TYPE ESTERASE DOMAIN-CONTAINING PROTEIN"/>
    <property type="match status" value="1"/>
</dbReference>
<comment type="caution">
    <text evidence="2">The sequence shown here is derived from an EMBL/GenBank/DDBJ whole genome shotgun (WGS) entry which is preliminary data.</text>
</comment>
<dbReference type="Proteomes" id="UP000007148">
    <property type="component" value="Unassembled WGS sequence"/>
</dbReference>
<name>G4TPY4_SERID</name>
<keyword evidence="1" id="KW-0732">Signal</keyword>
<dbReference type="InterPro" id="IPR050592">
    <property type="entry name" value="GDSL_lipolytic_enzyme"/>
</dbReference>
<reference evidence="2 3" key="1">
    <citation type="journal article" date="2011" name="PLoS Pathog.">
        <title>Endophytic Life Strategies Decoded by Genome and Transcriptome Analyses of the Mutualistic Root Symbiont Piriformospora indica.</title>
        <authorList>
            <person name="Zuccaro A."/>
            <person name="Lahrmann U."/>
            <person name="Guldener U."/>
            <person name="Langen G."/>
            <person name="Pfiffi S."/>
            <person name="Biedenkopf D."/>
            <person name="Wong P."/>
            <person name="Samans B."/>
            <person name="Grimm C."/>
            <person name="Basiewicz M."/>
            <person name="Murat C."/>
            <person name="Martin F."/>
            <person name="Kogel K.H."/>
        </authorList>
    </citation>
    <scope>NUCLEOTIDE SEQUENCE [LARGE SCALE GENOMIC DNA]</scope>
    <source>
        <strain evidence="2 3">DSM 11827</strain>
    </source>
</reference>
<protein>
    <submittedName>
        <fullName evidence="2">Related to cellulose-binding GDSL lipase/acylhydrolase, putative-Aspergillus fumigatus</fullName>
    </submittedName>
</protein>
<organism evidence="2 3">
    <name type="scientific">Serendipita indica (strain DSM 11827)</name>
    <name type="common">Root endophyte fungus</name>
    <name type="synonym">Piriformospora indica</name>
    <dbReference type="NCBI Taxonomy" id="1109443"/>
    <lineage>
        <taxon>Eukaryota</taxon>
        <taxon>Fungi</taxon>
        <taxon>Dikarya</taxon>
        <taxon>Basidiomycota</taxon>
        <taxon>Agaricomycotina</taxon>
        <taxon>Agaricomycetes</taxon>
        <taxon>Sebacinales</taxon>
        <taxon>Serendipitaceae</taxon>
        <taxon>Serendipita</taxon>
    </lineage>
</organism>
<sequence length="205" mass="22454">MRTEAQLLTRILLRLTRSLVDQTNDFLNYNAPGKAYYPGWSSSNTLFSVWIGINDIGNSYWRSDATTFDDTLLNRYFQLVQSLYSVGARKFLFLTVPPIQRSPLMLGQGSSVTATEKAVIADYNSKLAAKAAAFASANSGVTALVYDTSTAFNTVLDNPSAYGLQDATSYGSGNTYAWCNDYHPSPVIHNALASDLSKLIKGTYI</sequence>
<dbReference type="OMA" id="WANKYES"/>
<dbReference type="Gene3D" id="3.40.50.1110">
    <property type="entry name" value="SGNH hydrolase"/>
    <property type="match status" value="1"/>
</dbReference>
<dbReference type="GO" id="GO:0016788">
    <property type="term" value="F:hydrolase activity, acting on ester bonds"/>
    <property type="evidence" value="ECO:0007669"/>
    <property type="project" value="InterPro"/>
</dbReference>
<gene>
    <name evidence="2" type="ORF">PIIN_07331</name>
</gene>
<keyword evidence="3" id="KW-1185">Reference proteome</keyword>
<dbReference type="Pfam" id="PF00657">
    <property type="entry name" value="Lipase_GDSL"/>
    <property type="match status" value="1"/>
</dbReference>
<dbReference type="PANTHER" id="PTHR45642">
    <property type="entry name" value="GDSL ESTERASE/LIPASE EXL3"/>
    <property type="match status" value="1"/>
</dbReference>
<dbReference type="eggNOG" id="ENOG502RS04">
    <property type="taxonomic scope" value="Eukaryota"/>
</dbReference>
<dbReference type="HOGENOM" id="CLU_015101_4_3_1"/>